<dbReference type="GO" id="GO:0015271">
    <property type="term" value="F:outward rectifier potassium channel activity"/>
    <property type="evidence" value="ECO:0007669"/>
    <property type="project" value="TreeGrafter"/>
</dbReference>
<keyword evidence="3 8" id="KW-0812">Transmembrane</keyword>
<evidence type="ECO:0000256" key="8">
    <source>
        <dbReference type="SAM" id="Phobius"/>
    </source>
</evidence>
<dbReference type="InterPro" id="IPR003280">
    <property type="entry name" value="2pore_dom_K_chnl"/>
</dbReference>
<sequence length="121" mass="13562">MISFILTTKRLLKALIRAFKQPLFISLFTTLFFILLSGTMFYTKVEGWSILDAIYFCVVSLIPSGVDTSLTPTTNLGKVFTMFYLAVGVGVMFLTLLTLGKTMIKSTDEPTTDLKKRRSSK</sequence>
<comment type="subcellular location">
    <subcellularLocation>
        <location evidence="1">Membrane</location>
        <topology evidence="1">Multi-pass membrane protein</topology>
    </subcellularLocation>
</comment>
<dbReference type="Pfam" id="PF07885">
    <property type="entry name" value="Ion_trans_2"/>
    <property type="match status" value="1"/>
</dbReference>
<organism evidence="10 11">
    <name type="scientific">Viridibacillus arenosi FSL R5-213</name>
    <dbReference type="NCBI Taxonomy" id="1227360"/>
    <lineage>
        <taxon>Bacteria</taxon>
        <taxon>Bacillati</taxon>
        <taxon>Bacillota</taxon>
        <taxon>Bacilli</taxon>
        <taxon>Bacillales</taxon>
        <taxon>Caryophanaceae</taxon>
        <taxon>Viridibacillus</taxon>
    </lineage>
</organism>
<evidence type="ECO:0000256" key="3">
    <source>
        <dbReference type="ARBA" id="ARBA00022692"/>
    </source>
</evidence>
<dbReference type="eggNOG" id="ENOG50333ND">
    <property type="taxonomic scope" value="Bacteria"/>
</dbReference>
<dbReference type="Gene3D" id="1.10.287.70">
    <property type="match status" value="1"/>
</dbReference>
<keyword evidence="5" id="KW-0406">Ion transport</keyword>
<dbReference type="GO" id="GO:0005886">
    <property type="term" value="C:plasma membrane"/>
    <property type="evidence" value="ECO:0007669"/>
    <property type="project" value="TreeGrafter"/>
</dbReference>
<keyword evidence="6 8" id="KW-0472">Membrane</keyword>
<proteinExistence type="predicted"/>
<evidence type="ECO:0000259" key="9">
    <source>
        <dbReference type="Pfam" id="PF07885"/>
    </source>
</evidence>
<evidence type="ECO:0000256" key="2">
    <source>
        <dbReference type="ARBA" id="ARBA00022448"/>
    </source>
</evidence>
<evidence type="ECO:0000313" key="10">
    <source>
        <dbReference type="EMBL" id="ETT80880.1"/>
    </source>
</evidence>
<feature type="domain" description="Potassium channel" evidence="9">
    <location>
        <begin position="30"/>
        <end position="104"/>
    </location>
</feature>
<dbReference type="Proteomes" id="UP000019062">
    <property type="component" value="Unassembled WGS sequence"/>
</dbReference>
<keyword evidence="11" id="KW-1185">Reference proteome</keyword>
<feature type="transmembrane region" description="Helical" evidence="8">
    <location>
        <begin position="79"/>
        <end position="99"/>
    </location>
</feature>
<gene>
    <name evidence="10" type="ORF">C176_19234</name>
</gene>
<evidence type="ECO:0000256" key="1">
    <source>
        <dbReference type="ARBA" id="ARBA00004141"/>
    </source>
</evidence>
<protein>
    <submittedName>
        <fullName evidence="10">Ion transport 2 domain-containing protein</fullName>
    </submittedName>
</protein>
<dbReference type="GO" id="GO:0022841">
    <property type="term" value="F:potassium ion leak channel activity"/>
    <property type="evidence" value="ECO:0007669"/>
    <property type="project" value="TreeGrafter"/>
</dbReference>
<keyword evidence="4 8" id="KW-1133">Transmembrane helix</keyword>
<evidence type="ECO:0000256" key="7">
    <source>
        <dbReference type="ARBA" id="ARBA00023303"/>
    </source>
</evidence>
<dbReference type="EMBL" id="ASQA01000042">
    <property type="protein sequence ID" value="ETT80880.1"/>
    <property type="molecule type" value="Genomic_DNA"/>
</dbReference>
<dbReference type="PANTHER" id="PTHR11003">
    <property type="entry name" value="POTASSIUM CHANNEL, SUBFAMILY K"/>
    <property type="match status" value="1"/>
</dbReference>
<dbReference type="SUPFAM" id="SSF81324">
    <property type="entry name" value="Voltage-gated potassium channels"/>
    <property type="match status" value="1"/>
</dbReference>
<name>W4EJZ1_9BACL</name>
<dbReference type="AlphaFoldDB" id="W4EJZ1"/>
<dbReference type="InterPro" id="IPR013099">
    <property type="entry name" value="K_chnl_dom"/>
</dbReference>
<feature type="transmembrane region" description="Helical" evidence="8">
    <location>
        <begin position="21"/>
        <end position="42"/>
    </location>
</feature>
<reference evidence="10 11" key="1">
    <citation type="journal article" date="2014" name="BMC Genomics">
        <title>Genomic comparison of sporeforming bacilli isolated from milk.</title>
        <authorList>
            <person name="Moreno Switt A.I."/>
            <person name="Andrus A.D."/>
            <person name="Ranieri M.L."/>
            <person name="Orsi R.H."/>
            <person name="Ivy R."/>
            <person name="den Bakker H.C."/>
            <person name="Martin N.H."/>
            <person name="Wiedmann M."/>
            <person name="Boor K.J."/>
        </authorList>
    </citation>
    <scope>NUCLEOTIDE SEQUENCE [LARGE SCALE GENOMIC DNA]</scope>
    <source>
        <strain evidence="10 11">FSL R5-213</strain>
    </source>
</reference>
<accession>W4EJZ1</accession>
<evidence type="ECO:0000256" key="6">
    <source>
        <dbReference type="ARBA" id="ARBA00023136"/>
    </source>
</evidence>
<keyword evidence="7" id="KW-0407">Ion channel</keyword>
<evidence type="ECO:0000256" key="5">
    <source>
        <dbReference type="ARBA" id="ARBA00023065"/>
    </source>
</evidence>
<evidence type="ECO:0000256" key="4">
    <source>
        <dbReference type="ARBA" id="ARBA00022989"/>
    </source>
</evidence>
<dbReference type="PANTHER" id="PTHR11003:SF291">
    <property type="entry name" value="IP11374P"/>
    <property type="match status" value="1"/>
</dbReference>
<dbReference type="GO" id="GO:0030322">
    <property type="term" value="P:stabilization of membrane potential"/>
    <property type="evidence" value="ECO:0007669"/>
    <property type="project" value="TreeGrafter"/>
</dbReference>
<comment type="caution">
    <text evidence="10">The sequence shown here is derived from an EMBL/GenBank/DDBJ whole genome shotgun (WGS) entry which is preliminary data.</text>
</comment>
<dbReference type="RefSeq" id="WP_038189837.1">
    <property type="nucleotide sequence ID" value="NZ_ASQA01000042.1"/>
</dbReference>
<keyword evidence="2" id="KW-0813">Transport</keyword>
<evidence type="ECO:0000313" key="11">
    <source>
        <dbReference type="Proteomes" id="UP000019062"/>
    </source>
</evidence>